<dbReference type="Pfam" id="PF03137">
    <property type="entry name" value="OATP"/>
    <property type="match status" value="1"/>
</dbReference>
<feature type="transmembrane region" description="Helical" evidence="3">
    <location>
        <begin position="144"/>
        <end position="163"/>
    </location>
</feature>
<keyword evidence="1" id="KW-1015">Disulfide bond</keyword>
<comment type="caution">
    <text evidence="4">The sequence shown here is derived from an EMBL/GenBank/DDBJ whole genome shotgun (WGS) entry which is preliminary data.</text>
</comment>
<feature type="compositionally biased region" description="Polar residues" evidence="2">
    <location>
        <begin position="28"/>
        <end position="55"/>
    </location>
</feature>
<feature type="compositionally biased region" description="Polar residues" evidence="2">
    <location>
        <begin position="66"/>
        <end position="79"/>
    </location>
</feature>
<evidence type="ECO:0000313" key="4">
    <source>
        <dbReference type="EMBL" id="KAJ9590578.1"/>
    </source>
</evidence>
<feature type="transmembrane region" description="Helical" evidence="3">
    <location>
        <begin position="289"/>
        <end position="313"/>
    </location>
</feature>
<dbReference type="PANTHER" id="PTHR11388">
    <property type="entry name" value="ORGANIC ANION TRANSPORTER"/>
    <property type="match status" value="1"/>
</dbReference>
<dbReference type="PANTHER" id="PTHR11388:SF76">
    <property type="entry name" value="SOLUTE CARRIER ORGANIC ANION TRANSPORTER FAMILY MEMBER"/>
    <property type="match status" value="1"/>
</dbReference>
<feature type="region of interest" description="Disordered" evidence="2">
    <location>
        <begin position="1"/>
        <end position="79"/>
    </location>
</feature>
<keyword evidence="3" id="KW-0812">Transmembrane</keyword>
<dbReference type="GO" id="GO:0016323">
    <property type="term" value="C:basolateral plasma membrane"/>
    <property type="evidence" value="ECO:0007669"/>
    <property type="project" value="TreeGrafter"/>
</dbReference>
<dbReference type="InterPro" id="IPR036259">
    <property type="entry name" value="MFS_trans_sf"/>
</dbReference>
<feature type="compositionally biased region" description="Basic and acidic residues" evidence="2">
    <location>
        <begin position="7"/>
        <end position="25"/>
    </location>
</feature>
<feature type="transmembrane region" description="Helical" evidence="3">
    <location>
        <begin position="175"/>
        <end position="196"/>
    </location>
</feature>
<feature type="transmembrane region" description="Helical" evidence="3">
    <location>
        <begin position="110"/>
        <end position="132"/>
    </location>
</feature>
<dbReference type="AlphaFoldDB" id="A0AAD8EHL1"/>
<evidence type="ECO:0000256" key="3">
    <source>
        <dbReference type="SAM" id="Phobius"/>
    </source>
</evidence>
<dbReference type="Proteomes" id="UP001233999">
    <property type="component" value="Unassembled WGS sequence"/>
</dbReference>
<keyword evidence="5" id="KW-1185">Reference proteome</keyword>
<evidence type="ECO:0000313" key="5">
    <source>
        <dbReference type="Proteomes" id="UP001233999"/>
    </source>
</evidence>
<dbReference type="SUPFAM" id="SSF103473">
    <property type="entry name" value="MFS general substrate transporter"/>
    <property type="match status" value="1"/>
</dbReference>
<dbReference type="InterPro" id="IPR004156">
    <property type="entry name" value="OATP"/>
</dbReference>
<keyword evidence="3" id="KW-1133">Transmembrane helix</keyword>
<sequence length="390" mass="43337">MFGNVPESEKYHERVETGNKHKTEDGDTTIQNVNEAENNHEQSQNVAIMSKSDSGSLDECSDAENESINPTSTKLLTGNGESVYEDETRCGFGNFHPDWLQKLASKKSYVLLYGLIGMFDIALGTYFVSTISTVEKRFKLPSRATGMISAAWDFGGLFSNLTLSYLGSKGHKTRWVAAGILLAGLSCYLRLVPHLVLGPGQDALELTTEYQDMYHITHNTTGNQTNEYSGKQMCKSEMPEEDCSVGSISVLPVTMFVVSAFLLGIGTSMYYTLGITYMDDNVRKNKTPLLLAIWHCLRMLGPTLGFLFGSYALTLYVDTSLHPTIASDDPRWIGAWWLGFLPIGTVLICLSGALALFLKSYRELLRGLQLQIMEMNRRIQQGRLVILNQS</sequence>
<feature type="transmembrane region" description="Helical" evidence="3">
    <location>
        <begin position="255"/>
        <end position="277"/>
    </location>
</feature>
<evidence type="ECO:0000256" key="2">
    <source>
        <dbReference type="SAM" id="MobiDB-lite"/>
    </source>
</evidence>
<reference evidence="4" key="1">
    <citation type="journal article" date="2023" name="IScience">
        <title>Live-bearing cockroach genome reveals convergent evolutionary mechanisms linked to viviparity in insects and beyond.</title>
        <authorList>
            <person name="Fouks B."/>
            <person name="Harrison M.C."/>
            <person name="Mikhailova A.A."/>
            <person name="Marchal E."/>
            <person name="English S."/>
            <person name="Carruthers M."/>
            <person name="Jennings E.C."/>
            <person name="Chiamaka E.L."/>
            <person name="Frigard R.A."/>
            <person name="Pippel M."/>
            <person name="Attardo G.M."/>
            <person name="Benoit J.B."/>
            <person name="Bornberg-Bauer E."/>
            <person name="Tobe S.S."/>
        </authorList>
    </citation>
    <scope>NUCLEOTIDE SEQUENCE</scope>
    <source>
        <strain evidence="4">Stay&amp;Tobe</strain>
    </source>
</reference>
<dbReference type="Gene3D" id="1.20.1250.20">
    <property type="entry name" value="MFS general substrate transporter like domains"/>
    <property type="match status" value="1"/>
</dbReference>
<dbReference type="EMBL" id="JASPKZ010004202">
    <property type="protein sequence ID" value="KAJ9590578.1"/>
    <property type="molecule type" value="Genomic_DNA"/>
</dbReference>
<accession>A0AAD8EHL1</accession>
<proteinExistence type="predicted"/>
<gene>
    <name evidence="4" type="ORF">L9F63_016347</name>
</gene>
<feature type="transmembrane region" description="Helical" evidence="3">
    <location>
        <begin position="333"/>
        <end position="358"/>
    </location>
</feature>
<dbReference type="GO" id="GO:0015347">
    <property type="term" value="F:sodium-independent organic anion transmembrane transporter activity"/>
    <property type="evidence" value="ECO:0007669"/>
    <property type="project" value="TreeGrafter"/>
</dbReference>
<protein>
    <submittedName>
        <fullName evidence="4">Uncharacterized protein</fullName>
    </submittedName>
</protein>
<dbReference type="GO" id="GO:0043252">
    <property type="term" value="P:sodium-independent organic anion transport"/>
    <property type="evidence" value="ECO:0007669"/>
    <property type="project" value="TreeGrafter"/>
</dbReference>
<keyword evidence="3" id="KW-0472">Membrane</keyword>
<evidence type="ECO:0000256" key="1">
    <source>
        <dbReference type="ARBA" id="ARBA00023157"/>
    </source>
</evidence>
<organism evidence="4 5">
    <name type="scientific">Diploptera punctata</name>
    <name type="common">Pacific beetle cockroach</name>
    <dbReference type="NCBI Taxonomy" id="6984"/>
    <lineage>
        <taxon>Eukaryota</taxon>
        <taxon>Metazoa</taxon>
        <taxon>Ecdysozoa</taxon>
        <taxon>Arthropoda</taxon>
        <taxon>Hexapoda</taxon>
        <taxon>Insecta</taxon>
        <taxon>Pterygota</taxon>
        <taxon>Neoptera</taxon>
        <taxon>Polyneoptera</taxon>
        <taxon>Dictyoptera</taxon>
        <taxon>Blattodea</taxon>
        <taxon>Blaberoidea</taxon>
        <taxon>Blaberidae</taxon>
        <taxon>Diplopterinae</taxon>
        <taxon>Diploptera</taxon>
    </lineage>
</organism>
<name>A0AAD8EHL1_DIPPU</name>
<reference evidence="4" key="2">
    <citation type="submission" date="2023-05" db="EMBL/GenBank/DDBJ databases">
        <authorList>
            <person name="Fouks B."/>
        </authorList>
    </citation>
    <scope>NUCLEOTIDE SEQUENCE</scope>
    <source>
        <strain evidence="4">Stay&amp;Tobe</strain>
        <tissue evidence="4">Testes</tissue>
    </source>
</reference>